<feature type="signal peptide" evidence="2">
    <location>
        <begin position="1"/>
        <end position="17"/>
    </location>
</feature>
<keyword evidence="1" id="KW-1133">Transmembrane helix</keyword>
<dbReference type="InterPro" id="IPR052728">
    <property type="entry name" value="O2_lipid_transport_reg"/>
</dbReference>
<keyword evidence="1" id="KW-0812">Transmembrane</keyword>
<evidence type="ECO:0000256" key="1">
    <source>
        <dbReference type="SAM" id="Phobius"/>
    </source>
</evidence>
<accession>A0A5E4Q744</accession>
<feature type="transmembrane region" description="Helical" evidence="1">
    <location>
        <begin position="218"/>
        <end position="240"/>
    </location>
</feature>
<organism evidence="3 4">
    <name type="scientific">Leptidea sinapis</name>
    <dbReference type="NCBI Taxonomy" id="189913"/>
    <lineage>
        <taxon>Eukaryota</taxon>
        <taxon>Metazoa</taxon>
        <taxon>Ecdysozoa</taxon>
        <taxon>Arthropoda</taxon>
        <taxon>Hexapoda</taxon>
        <taxon>Insecta</taxon>
        <taxon>Pterygota</taxon>
        <taxon>Neoptera</taxon>
        <taxon>Endopterygota</taxon>
        <taxon>Lepidoptera</taxon>
        <taxon>Glossata</taxon>
        <taxon>Ditrysia</taxon>
        <taxon>Papilionoidea</taxon>
        <taxon>Pieridae</taxon>
        <taxon>Dismorphiinae</taxon>
        <taxon>Leptidea</taxon>
    </lineage>
</organism>
<name>A0A5E4Q744_9NEOP</name>
<evidence type="ECO:0000313" key="3">
    <source>
        <dbReference type="EMBL" id="VVC94097.1"/>
    </source>
</evidence>
<feature type="transmembrane region" description="Helical" evidence="1">
    <location>
        <begin position="152"/>
        <end position="171"/>
    </location>
</feature>
<evidence type="ECO:0008006" key="5">
    <source>
        <dbReference type="Google" id="ProtNLM"/>
    </source>
</evidence>
<gene>
    <name evidence="3" type="ORF">LSINAPIS_LOCUS6121</name>
</gene>
<keyword evidence="1" id="KW-0472">Membrane</keyword>
<dbReference type="AlphaFoldDB" id="A0A5E4Q744"/>
<feature type="chain" id="PRO_5022785764" description="Acyltransferase 3 domain-containing protein" evidence="2">
    <location>
        <begin position="18"/>
        <end position="256"/>
    </location>
</feature>
<dbReference type="PANTHER" id="PTHR11161:SF22">
    <property type="entry name" value="ACYLTRANSFERASE 3 DOMAIN-CONTAINING PROTEIN-RELATED"/>
    <property type="match status" value="1"/>
</dbReference>
<dbReference type="PANTHER" id="PTHR11161">
    <property type="entry name" value="O-ACYLTRANSFERASE"/>
    <property type="match status" value="1"/>
</dbReference>
<sequence length="256" mass="29959">MNIKYFVILLFFELCCGDSFNLNVTEYFRMPPLFELDNYEQCMASEDGVFCVVAVDVIKEPDNDVTDIIKKYSLHKLKQFNHSSLDRGICVTRSCKEHNIDNLNMEDLNIVLSECINETIYNEYKVKTKVSRINYCHYSKRQEDVDVDIGDWIFAIIILIIVLLNIIGTLYDAQLDRTKNENTGNQYLLSFSVFQNWNNFISNEQKDPRLRSFQGLDVIRTVLILLVVMAHIIWFMSFSFVDNPRELELLCSVQQL</sequence>
<dbReference type="Proteomes" id="UP000324832">
    <property type="component" value="Unassembled WGS sequence"/>
</dbReference>
<evidence type="ECO:0000313" key="4">
    <source>
        <dbReference type="Proteomes" id="UP000324832"/>
    </source>
</evidence>
<keyword evidence="4" id="KW-1185">Reference proteome</keyword>
<reference evidence="3 4" key="1">
    <citation type="submission" date="2017-07" db="EMBL/GenBank/DDBJ databases">
        <authorList>
            <person name="Talla V."/>
            <person name="Backstrom N."/>
        </authorList>
    </citation>
    <scope>NUCLEOTIDE SEQUENCE [LARGE SCALE GENOMIC DNA]</scope>
</reference>
<proteinExistence type="predicted"/>
<dbReference type="EMBL" id="FZQP02001881">
    <property type="protein sequence ID" value="VVC94097.1"/>
    <property type="molecule type" value="Genomic_DNA"/>
</dbReference>
<keyword evidence="2" id="KW-0732">Signal</keyword>
<protein>
    <recommendedName>
        <fullName evidence="5">Acyltransferase 3 domain-containing protein</fullName>
    </recommendedName>
</protein>
<evidence type="ECO:0000256" key="2">
    <source>
        <dbReference type="SAM" id="SignalP"/>
    </source>
</evidence>